<protein>
    <submittedName>
        <fullName evidence="1">Uncharacterized protein</fullName>
    </submittedName>
</protein>
<reference evidence="1" key="2">
    <citation type="submission" date="2020-11" db="EMBL/GenBank/DDBJ databases">
        <authorList>
            <person name="McCartney M.A."/>
            <person name="Auch B."/>
            <person name="Kono T."/>
            <person name="Mallez S."/>
            <person name="Becker A."/>
            <person name="Gohl D.M."/>
            <person name="Silverstein K.A.T."/>
            <person name="Koren S."/>
            <person name="Bechman K.B."/>
            <person name="Herman A."/>
            <person name="Abrahante J.E."/>
            <person name="Garbe J."/>
        </authorList>
    </citation>
    <scope>NUCLEOTIDE SEQUENCE</scope>
    <source>
        <strain evidence="1">Duluth1</strain>
        <tissue evidence="1">Whole animal</tissue>
    </source>
</reference>
<evidence type="ECO:0000313" key="1">
    <source>
        <dbReference type="EMBL" id="KAH3776412.1"/>
    </source>
</evidence>
<reference evidence="1" key="1">
    <citation type="journal article" date="2019" name="bioRxiv">
        <title>The Genome of the Zebra Mussel, Dreissena polymorpha: A Resource for Invasive Species Research.</title>
        <authorList>
            <person name="McCartney M.A."/>
            <person name="Auch B."/>
            <person name="Kono T."/>
            <person name="Mallez S."/>
            <person name="Zhang Y."/>
            <person name="Obille A."/>
            <person name="Becker A."/>
            <person name="Abrahante J.E."/>
            <person name="Garbe J."/>
            <person name="Badalamenti J.P."/>
            <person name="Herman A."/>
            <person name="Mangelson H."/>
            <person name="Liachko I."/>
            <person name="Sullivan S."/>
            <person name="Sone E.D."/>
            <person name="Koren S."/>
            <person name="Silverstein K.A.T."/>
            <person name="Beckman K.B."/>
            <person name="Gohl D.M."/>
        </authorList>
    </citation>
    <scope>NUCLEOTIDE SEQUENCE</scope>
    <source>
        <strain evidence="1">Duluth1</strain>
        <tissue evidence="1">Whole animal</tissue>
    </source>
</reference>
<organism evidence="1 2">
    <name type="scientific">Dreissena polymorpha</name>
    <name type="common">Zebra mussel</name>
    <name type="synonym">Mytilus polymorpha</name>
    <dbReference type="NCBI Taxonomy" id="45954"/>
    <lineage>
        <taxon>Eukaryota</taxon>
        <taxon>Metazoa</taxon>
        <taxon>Spiralia</taxon>
        <taxon>Lophotrochozoa</taxon>
        <taxon>Mollusca</taxon>
        <taxon>Bivalvia</taxon>
        <taxon>Autobranchia</taxon>
        <taxon>Heteroconchia</taxon>
        <taxon>Euheterodonta</taxon>
        <taxon>Imparidentia</taxon>
        <taxon>Neoheterodontei</taxon>
        <taxon>Myida</taxon>
        <taxon>Dreissenoidea</taxon>
        <taxon>Dreissenidae</taxon>
        <taxon>Dreissena</taxon>
    </lineage>
</organism>
<name>A0A9D4E9Q8_DREPO</name>
<gene>
    <name evidence="1" type="ORF">DPMN_177835</name>
</gene>
<dbReference type="AlphaFoldDB" id="A0A9D4E9Q8"/>
<comment type="caution">
    <text evidence="1">The sequence shown here is derived from an EMBL/GenBank/DDBJ whole genome shotgun (WGS) entry which is preliminary data.</text>
</comment>
<sequence>MAPCLRHDSDELHELGLPSQGRLLLKDTCCDMITVYLSRRHICRAESCINITIKTWLKPKSASKGRTRSLQ</sequence>
<proteinExistence type="predicted"/>
<keyword evidence="2" id="KW-1185">Reference proteome</keyword>
<accession>A0A9D4E9Q8</accession>
<dbReference type="EMBL" id="JAIWYP010000009">
    <property type="protein sequence ID" value="KAH3776412.1"/>
    <property type="molecule type" value="Genomic_DNA"/>
</dbReference>
<dbReference type="Proteomes" id="UP000828390">
    <property type="component" value="Unassembled WGS sequence"/>
</dbReference>
<evidence type="ECO:0000313" key="2">
    <source>
        <dbReference type="Proteomes" id="UP000828390"/>
    </source>
</evidence>